<evidence type="ECO:0000313" key="3">
    <source>
        <dbReference type="Proteomes" id="UP000008457"/>
    </source>
</evidence>
<dbReference type="InterPro" id="IPR000032">
    <property type="entry name" value="HPr-like"/>
</dbReference>
<dbReference type="PROSITE" id="PS51350">
    <property type="entry name" value="PTS_HPR_DOM"/>
    <property type="match status" value="1"/>
</dbReference>
<gene>
    <name evidence="2" type="ordered locus">Mahau_0967</name>
</gene>
<dbReference type="RefSeq" id="WP_013780595.1">
    <property type="nucleotide sequence ID" value="NC_015520.1"/>
</dbReference>
<proteinExistence type="predicted"/>
<feature type="domain" description="HPr" evidence="1">
    <location>
        <begin position="1"/>
        <end position="76"/>
    </location>
</feature>
<protein>
    <recommendedName>
        <fullName evidence="1">HPr domain-containing protein</fullName>
    </recommendedName>
</protein>
<dbReference type="Gene3D" id="3.30.1340.10">
    <property type="entry name" value="HPr-like"/>
    <property type="match status" value="1"/>
</dbReference>
<dbReference type="KEGG" id="mas:Mahau_0967"/>
<reference evidence="2 3" key="2">
    <citation type="journal article" date="2011" name="Stand. Genomic Sci.">
        <title>Complete genome sequence of Mahella australiensis type strain (50-1 BON).</title>
        <authorList>
            <person name="Sikorski J."/>
            <person name="Teshima H."/>
            <person name="Nolan M."/>
            <person name="Lucas S."/>
            <person name="Hammon N."/>
            <person name="Deshpande S."/>
            <person name="Cheng J.F."/>
            <person name="Pitluck S."/>
            <person name="Liolios K."/>
            <person name="Pagani I."/>
            <person name="Ivanova N."/>
            <person name="Huntemann M."/>
            <person name="Mavromatis K."/>
            <person name="Ovchinikova G."/>
            <person name="Pati A."/>
            <person name="Tapia R."/>
            <person name="Han C."/>
            <person name="Goodwin L."/>
            <person name="Chen A."/>
            <person name="Palaniappan K."/>
            <person name="Land M."/>
            <person name="Hauser L."/>
            <person name="Ngatchou-Djao O.D."/>
            <person name="Rohde M."/>
            <person name="Pukall R."/>
            <person name="Spring S."/>
            <person name="Abt B."/>
            <person name="Goker M."/>
            <person name="Detter J.C."/>
            <person name="Woyke T."/>
            <person name="Bristow J."/>
            <person name="Markowitz V."/>
            <person name="Hugenholtz P."/>
            <person name="Eisen J.A."/>
            <person name="Kyrpides N.C."/>
            <person name="Klenk H.P."/>
            <person name="Lapidus A."/>
        </authorList>
    </citation>
    <scope>NUCLEOTIDE SEQUENCE [LARGE SCALE GENOMIC DNA]</scope>
    <source>
        <strain evidence="3">DSM 15567 / CIP 107919 / 50-1 BON</strain>
    </source>
</reference>
<accession>F4A2B8</accession>
<dbReference type="EMBL" id="CP002360">
    <property type="protein sequence ID" value="AEE96165.1"/>
    <property type="molecule type" value="Genomic_DNA"/>
</dbReference>
<reference evidence="3" key="1">
    <citation type="submission" date="2010-11" db="EMBL/GenBank/DDBJ databases">
        <title>The complete genome of Mahella australiensis DSM 15567.</title>
        <authorList>
            <consortium name="US DOE Joint Genome Institute (JGI-PGF)"/>
            <person name="Lucas S."/>
            <person name="Copeland A."/>
            <person name="Lapidus A."/>
            <person name="Bruce D."/>
            <person name="Goodwin L."/>
            <person name="Pitluck S."/>
            <person name="Kyrpides N."/>
            <person name="Mavromatis K."/>
            <person name="Pagani I."/>
            <person name="Ivanova N."/>
            <person name="Teshima H."/>
            <person name="Brettin T."/>
            <person name="Detter J.C."/>
            <person name="Han C."/>
            <person name="Tapia R."/>
            <person name="Land M."/>
            <person name="Hauser L."/>
            <person name="Markowitz V."/>
            <person name="Cheng J.-F."/>
            <person name="Hugenholtz P."/>
            <person name="Woyke T."/>
            <person name="Wu D."/>
            <person name="Spring S."/>
            <person name="Pukall R."/>
            <person name="Steenblock K."/>
            <person name="Schneider S."/>
            <person name="Klenk H.-P."/>
            <person name="Eisen J.A."/>
        </authorList>
    </citation>
    <scope>NUCLEOTIDE SEQUENCE [LARGE SCALE GENOMIC DNA]</scope>
    <source>
        <strain evidence="3">DSM 15567 / CIP 107919 / 50-1 BON</strain>
    </source>
</reference>
<organism evidence="2 3">
    <name type="scientific">Mahella australiensis (strain DSM 15567 / CIP 107919 / 50-1 BON)</name>
    <dbReference type="NCBI Taxonomy" id="697281"/>
    <lineage>
        <taxon>Bacteria</taxon>
        <taxon>Bacillati</taxon>
        <taxon>Bacillota</taxon>
        <taxon>Clostridia</taxon>
        <taxon>Thermoanaerobacterales</taxon>
        <taxon>Thermoanaerobacterales Family IV. Incertae Sedis</taxon>
        <taxon>Mahella</taxon>
    </lineage>
</organism>
<dbReference type="InterPro" id="IPR035895">
    <property type="entry name" value="HPr-like_sf"/>
</dbReference>
<dbReference type="OrthoDB" id="2051287at2"/>
<dbReference type="HOGENOM" id="CLU_136230_4_3_9"/>
<evidence type="ECO:0000313" key="2">
    <source>
        <dbReference type="EMBL" id="AEE96165.1"/>
    </source>
</evidence>
<evidence type="ECO:0000259" key="1">
    <source>
        <dbReference type="PROSITE" id="PS51350"/>
    </source>
</evidence>
<dbReference type="STRING" id="697281.Mahau_0967"/>
<sequence>MKTVNIRLQMAENVKKFVGIVSKYPYEIDLRSGRHVVDAKSILGIFSLDLNKPIVMEIYSDDCEDLLNELKEFIVE</sequence>
<dbReference type="Proteomes" id="UP000008457">
    <property type="component" value="Chromosome"/>
</dbReference>
<keyword evidence="3" id="KW-1185">Reference proteome</keyword>
<dbReference type="SUPFAM" id="SSF55594">
    <property type="entry name" value="HPr-like"/>
    <property type="match status" value="1"/>
</dbReference>
<dbReference type="AlphaFoldDB" id="F4A2B8"/>
<dbReference type="Pfam" id="PF00381">
    <property type="entry name" value="PTS-HPr"/>
    <property type="match status" value="1"/>
</dbReference>
<dbReference type="eggNOG" id="COG1925">
    <property type="taxonomic scope" value="Bacteria"/>
</dbReference>
<name>F4A2B8_MAHA5</name>